<name>A0A848H092_9BURK</name>
<dbReference type="Proteomes" id="UP000541185">
    <property type="component" value="Unassembled WGS sequence"/>
</dbReference>
<comment type="caution">
    <text evidence="2">The sequence shown here is derived from an EMBL/GenBank/DDBJ whole genome shotgun (WGS) entry which is preliminary data.</text>
</comment>
<keyword evidence="1" id="KW-0732">Signal</keyword>
<evidence type="ECO:0000313" key="3">
    <source>
        <dbReference type="Proteomes" id="UP000541185"/>
    </source>
</evidence>
<dbReference type="EMBL" id="JABBFX010000001">
    <property type="protein sequence ID" value="NML44235.1"/>
    <property type="molecule type" value="Genomic_DNA"/>
</dbReference>
<keyword evidence="3" id="KW-1185">Reference proteome</keyword>
<proteinExistence type="predicted"/>
<gene>
    <name evidence="2" type="ORF">HHL11_10775</name>
</gene>
<dbReference type="SUPFAM" id="SSF75011">
    <property type="entry name" value="3-carboxy-cis,cis-mucoante lactonizing enzyme"/>
    <property type="match status" value="1"/>
</dbReference>
<accession>A0A848H092</accession>
<evidence type="ECO:0000313" key="2">
    <source>
        <dbReference type="EMBL" id="NML44235.1"/>
    </source>
</evidence>
<organism evidence="2 3">
    <name type="scientific">Ramlibacter agri</name>
    <dbReference type="NCBI Taxonomy" id="2728837"/>
    <lineage>
        <taxon>Bacteria</taxon>
        <taxon>Pseudomonadati</taxon>
        <taxon>Pseudomonadota</taxon>
        <taxon>Betaproteobacteria</taxon>
        <taxon>Burkholderiales</taxon>
        <taxon>Comamonadaceae</taxon>
        <taxon>Ramlibacter</taxon>
    </lineage>
</organism>
<feature type="chain" id="PRO_5032516113" evidence="1">
    <location>
        <begin position="20"/>
        <end position="728"/>
    </location>
</feature>
<reference evidence="2 3" key="1">
    <citation type="submission" date="2020-04" db="EMBL/GenBank/DDBJ databases">
        <title>Ramlibacter sp. G-1-2-2 isolated from soil.</title>
        <authorList>
            <person name="Dahal R.H."/>
        </authorList>
    </citation>
    <scope>NUCLEOTIDE SEQUENCE [LARGE SCALE GENOMIC DNA]</scope>
    <source>
        <strain evidence="2 3">G-1-2-2</strain>
    </source>
</reference>
<sequence>MRMKLQLQLAAVATAVLLAACGGSGGDSPSPVVTAPPAVDDQALAYVAPPRLCEPGPGDQAEPGVNGHIPKSAMYDTTANPDGFKGYWCGARKVAQHTLFNRGAFGDLQIKSNGSTRCAYASNRDGAAGGDAALTTGIIVFDVKTPTKMQVVPASGDTAVVGTAPSASVAATSTNKWGEETSAATPVNPNGKILRTPAALEAYSGFELAGNIMVAGYKDNKMVDVYDVSDCLHPVPLNANYQSSGGHHDGWITPDGKTWYGVPFGTTAKDGGATLVTGGKSPTDKDWANYTVATNRVDVHVTSLDDPKNPKLLLSWNRSMLPDEVKNNENWRIMAATNIHDVSTNPDGTRIYLAVYGGGGQVAGNLPTASTTFWREQTCANGLLVMDSSDIVKRVANPKLKYVSFLSWCDQQPNPEFEQGGYNRMTSTSATHATEWVRHINGKEYIVSTDESYALTTSDTNGLPGQCKQQSFGRMIDISDEKHPKIVGTYEQDANKASVCPTLVAQGGNVPMVHYLNFDDRNNMRVAIYASASGGIRFADWTDPTSPKEIAYYVKERHTPTKMDFTRPDPRYDNENCLYYTGWNQGGLVSIELTNPQYNACMSRKASVNGSVVTATGEVKVSLEASRGAKGPTATLSVDGQGNKVQLNSVTRLGSAIDADGTQITATKNSMQVDGEGTFNGQPAKFRVQVTDNGDNNGFFSLSCTEGCSFSTSGYLKSGGKLAVSQKS</sequence>
<protein>
    <submittedName>
        <fullName evidence="2">Uncharacterized protein</fullName>
    </submittedName>
</protein>
<dbReference type="RefSeq" id="WP_169418382.1">
    <property type="nucleotide sequence ID" value="NZ_JABBFX010000001.1"/>
</dbReference>
<feature type="signal peptide" evidence="1">
    <location>
        <begin position="1"/>
        <end position="19"/>
    </location>
</feature>
<evidence type="ECO:0000256" key="1">
    <source>
        <dbReference type="SAM" id="SignalP"/>
    </source>
</evidence>
<dbReference type="AlphaFoldDB" id="A0A848H092"/>
<dbReference type="PROSITE" id="PS51257">
    <property type="entry name" value="PROKAR_LIPOPROTEIN"/>
    <property type="match status" value="1"/>
</dbReference>